<dbReference type="CDD" id="cd07808">
    <property type="entry name" value="ASKHA_NBD_FGGY_EcXK-like"/>
    <property type="match status" value="1"/>
</dbReference>
<dbReference type="Gene3D" id="3.30.420.40">
    <property type="match status" value="2"/>
</dbReference>
<dbReference type="SUPFAM" id="SSF53067">
    <property type="entry name" value="Actin-like ATPase domain"/>
    <property type="match status" value="2"/>
</dbReference>
<dbReference type="InterPro" id="IPR018485">
    <property type="entry name" value="FGGY_C"/>
</dbReference>
<dbReference type="EMBL" id="DRZI01000007">
    <property type="protein sequence ID" value="HHP81070.1"/>
    <property type="molecule type" value="Genomic_DNA"/>
</dbReference>
<name>A0A7C5TJU7_9CREN</name>
<evidence type="ECO:0000256" key="2">
    <source>
        <dbReference type="ARBA" id="ARBA00022777"/>
    </source>
</evidence>
<dbReference type="InterPro" id="IPR018484">
    <property type="entry name" value="FGGY_N"/>
</dbReference>
<gene>
    <name evidence="5" type="ORF">ENM84_00240</name>
</gene>
<dbReference type="InterPro" id="IPR043129">
    <property type="entry name" value="ATPase_NBD"/>
</dbReference>
<keyword evidence="1" id="KW-0808">Transferase</keyword>
<evidence type="ECO:0000259" key="4">
    <source>
        <dbReference type="Pfam" id="PF02782"/>
    </source>
</evidence>
<keyword evidence="2" id="KW-0418">Kinase</keyword>
<evidence type="ECO:0000313" key="5">
    <source>
        <dbReference type="EMBL" id="HHP81070.1"/>
    </source>
</evidence>
<feature type="domain" description="Carbohydrate kinase FGGY N-terminal" evidence="3">
    <location>
        <begin position="9"/>
        <end position="252"/>
    </location>
</feature>
<dbReference type="Pfam" id="PF00370">
    <property type="entry name" value="FGGY_N"/>
    <property type="match status" value="1"/>
</dbReference>
<evidence type="ECO:0008006" key="6">
    <source>
        <dbReference type="Google" id="ProtNLM"/>
    </source>
</evidence>
<organism evidence="5">
    <name type="scientific">Ignisphaera aggregans</name>
    <dbReference type="NCBI Taxonomy" id="334771"/>
    <lineage>
        <taxon>Archaea</taxon>
        <taxon>Thermoproteota</taxon>
        <taxon>Thermoprotei</taxon>
        <taxon>Desulfurococcales</taxon>
        <taxon>Desulfurococcaceae</taxon>
        <taxon>Ignisphaera</taxon>
    </lineage>
</organism>
<dbReference type="PIRSF" id="PIRSF000538">
    <property type="entry name" value="GlpK"/>
    <property type="match status" value="1"/>
</dbReference>
<dbReference type="GO" id="GO:0016301">
    <property type="term" value="F:kinase activity"/>
    <property type="evidence" value="ECO:0007669"/>
    <property type="project" value="UniProtKB-KW"/>
</dbReference>
<protein>
    <recommendedName>
        <fullName evidence="6">Xylulokinase</fullName>
    </recommendedName>
</protein>
<comment type="caution">
    <text evidence="5">The sequence shown here is derived from an EMBL/GenBank/DDBJ whole genome shotgun (WGS) entry which is preliminary data.</text>
</comment>
<proteinExistence type="predicted"/>
<evidence type="ECO:0000259" key="3">
    <source>
        <dbReference type="Pfam" id="PF00370"/>
    </source>
</evidence>
<evidence type="ECO:0000256" key="1">
    <source>
        <dbReference type="ARBA" id="ARBA00022679"/>
    </source>
</evidence>
<accession>A0A7C5TJU7</accession>
<dbReference type="InterPro" id="IPR000577">
    <property type="entry name" value="Carb_kinase_FGGY"/>
</dbReference>
<sequence>MGNTLEDLVLGVDIGTSGCKIVAINSSGDILDSFAIPYEMKMPYPGWVEQDPEEWFKAFILATRTILEKLERRSISPKSIKAIGIDGMMNSPVFLGKELKPLRPSILWLDQRSKNYIRLIKSLFKEYNIIPSLPITPVVTLAKILWIMKEEPKIWEKTFKVLMPKDYIRLKLTGSLATDPSDASATLLFDGEKYQWANYLEDIFKIDIHKLPEIRSSSEIAGSITREATLVTGLPEGIHAVIGCSDGAADALAAGAIDSFDTLIRLGTSGAVFMVFDKYVPDNRYFILAHAIQNKWLIHQMFPFGVPHKWFFETFYKQEMEIAKAMNMDPYEYIEQILLNIKNVEDLLFIPNAGYIEDPSHFYGMFIGIREMHIKSHLALALLQGLVFALIEALEPIFEKFKPNINSIKLIGGGSRSLLLRKIISTALKSIAIVPKHHDASIGAAILAGIGAQIFNSYKEAIARIVKVEYEFQPEEEAYRKYREMYKKYKEVKKKLLSLPEIEDIT</sequence>
<dbReference type="AlphaFoldDB" id="A0A7C5TJU7"/>
<dbReference type="Pfam" id="PF02782">
    <property type="entry name" value="FGGY_C"/>
    <property type="match status" value="1"/>
</dbReference>
<feature type="domain" description="Carbohydrate kinase FGGY C-terminal" evidence="4">
    <location>
        <begin position="360"/>
        <end position="451"/>
    </location>
</feature>
<dbReference type="PANTHER" id="PTHR43095">
    <property type="entry name" value="SUGAR KINASE"/>
    <property type="match status" value="1"/>
</dbReference>
<reference evidence="5" key="1">
    <citation type="journal article" date="2020" name="mSystems">
        <title>Genome- and Community-Level Interaction Insights into Carbon Utilization and Element Cycling Functions of Hydrothermarchaeota in Hydrothermal Sediment.</title>
        <authorList>
            <person name="Zhou Z."/>
            <person name="Liu Y."/>
            <person name="Xu W."/>
            <person name="Pan J."/>
            <person name="Luo Z.H."/>
            <person name="Li M."/>
        </authorList>
    </citation>
    <scope>NUCLEOTIDE SEQUENCE [LARGE SCALE GENOMIC DNA]</scope>
    <source>
        <strain evidence="5">SpSt-1121</strain>
    </source>
</reference>
<dbReference type="InterPro" id="IPR050406">
    <property type="entry name" value="FGGY_Carb_Kinase"/>
</dbReference>
<dbReference type="PANTHER" id="PTHR43095:SF5">
    <property type="entry name" value="XYLULOSE KINASE"/>
    <property type="match status" value="1"/>
</dbReference>
<dbReference type="GO" id="GO:0005975">
    <property type="term" value="P:carbohydrate metabolic process"/>
    <property type="evidence" value="ECO:0007669"/>
    <property type="project" value="InterPro"/>
</dbReference>